<dbReference type="PROSITE" id="PS50055">
    <property type="entry name" value="TYR_PHOSPHATASE_PTP"/>
    <property type="match status" value="1"/>
</dbReference>
<comment type="caution">
    <text evidence="9">The sequence shown here is derived from an EMBL/GenBank/DDBJ whole genome shotgun (WGS) entry which is preliminary data.</text>
</comment>
<dbReference type="GO" id="GO:0004725">
    <property type="term" value="F:protein tyrosine phosphatase activity"/>
    <property type="evidence" value="ECO:0007669"/>
    <property type="project" value="InterPro"/>
</dbReference>
<feature type="domain" description="Tyrosine specific protein phosphatases" evidence="7">
    <location>
        <begin position="1498"/>
        <end position="1576"/>
    </location>
</feature>
<evidence type="ECO:0008006" key="11">
    <source>
        <dbReference type="Google" id="ProtNLM"/>
    </source>
</evidence>
<dbReference type="OrthoDB" id="10266451at2759"/>
<dbReference type="Pfam" id="PF13949">
    <property type="entry name" value="ALIX_LYPXL_bnd"/>
    <property type="match status" value="1"/>
</dbReference>
<dbReference type="SUPFAM" id="SSF52799">
    <property type="entry name" value="(Phosphotyrosine protein) phosphatases II"/>
    <property type="match status" value="1"/>
</dbReference>
<dbReference type="InterPro" id="IPR004328">
    <property type="entry name" value="BRO1_dom"/>
</dbReference>
<evidence type="ECO:0000256" key="2">
    <source>
        <dbReference type="ARBA" id="ARBA00004496"/>
    </source>
</evidence>
<dbReference type="InterPro" id="IPR016130">
    <property type="entry name" value="Tyr_Pase_AS"/>
</dbReference>
<keyword evidence="10" id="KW-1185">Reference proteome</keyword>
<evidence type="ECO:0000313" key="10">
    <source>
        <dbReference type="Proteomes" id="UP000494165"/>
    </source>
</evidence>
<dbReference type="Gene3D" id="1.20.120.560">
    <property type="entry name" value="alix/aip1 in complex with the ypdl late domain"/>
    <property type="match status" value="1"/>
</dbReference>
<dbReference type="PROSITE" id="PS50056">
    <property type="entry name" value="TYR_PHOSPHATASE_2"/>
    <property type="match status" value="1"/>
</dbReference>
<evidence type="ECO:0000259" key="6">
    <source>
        <dbReference type="PROSITE" id="PS50055"/>
    </source>
</evidence>
<feature type="domain" description="Tyrosine-protein phosphatase" evidence="6">
    <location>
        <begin position="1356"/>
        <end position="1585"/>
    </location>
</feature>
<feature type="region of interest" description="Disordered" evidence="5">
    <location>
        <begin position="1024"/>
        <end position="1043"/>
    </location>
</feature>
<dbReference type="InterPro" id="IPR038499">
    <property type="entry name" value="BRO1_sf"/>
</dbReference>
<feature type="region of interest" description="Disordered" evidence="5">
    <location>
        <begin position="1156"/>
        <end position="1200"/>
    </location>
</feature>
<feature type="compositionally biased region" description="Pro residues" evidence="5">
    <location>
        <begin position="951"/>
        <end position="988"/>
    </location>
</feature>
<dbReference type="Pfam" id="PF00102">
    <property type="entry name" value="Y_phosphatase"/>
    <property type="match status" value="1"/>
</dbReference>
<evidence type="ECO:0000256" key="1">
    <source>
        <dbReference type="ARBA" id="ARBA00004177"/>
    </source>
</evidence>
<keyword evidence="4" id="KW-0967">Endosome</keyword>
<dbReference type="GO" id="GO:0043328">
    <property type="term" value="P:protein transport to vacuole involved in ubiquitin-dependent protein catabolic process via the multivesicular body sorting pathway"/>
    <property type="evidence" value="ECO:0007669"/>
    <property type="project" value="TreeGrafter"/>
</dbReference>
<evidence type="ECO:0000256" key="5">
    <source>
        <dbReference type="SAM" id="MobiDB-lite"/>
    </source>
</evidence>
<dbReference type="Proteomes" id="UP000494165">
    <property type="component" value="Unassembled WGS sequence"/>
</dbReference>
<dbReference type="GO" id="GO:0048666">
    <property type="term" value="P:neuron development"/>
    <property type="evidence" value="ECO:0007669"/>
    <property type="project" value="UniProtKB-ARBA"/>
</dbReference>
<dbReference type="GO" id="GO:0045022">
    <property type="term" value="P:early endosome to late endosome transport"/>
    <property type="evidence" value="ECO:0007669"/>
    <property type="project" value="TreeGrafter"/>
</dbReference>
<dbReference type="InterPro" id="IPR003595">
    <property type="entry name" value="Tyr_Pase_cat"/>
</dbReference>
<dbReference type="SMART" id="SM00194">
    <property type="entry name" value="PTPc"/>
    <property type="match status" value="1"/>
</dbReference>
<feature type="region of interest" description="Disordered" evidence="5">
    <location>
        <begin position="1649"/>
        <end position="1737"/>
    </location>
</feature>
<dbReference type="PROSITE" id="PS51180">
    <property type="entry name" value="BRO1"/>
    <property type="match status" value="1"/>
</dbReference>
<comment type="subcellular location">
    <subcellularLocation>
        <location evidence="2">Cytoplasm</location>
    </subcellularLocation>
    <subcellularLocation>
        <location evidence="1">Endosome</location>
    </subcellularLocation>
</comment>
<feature type="compositionally biased region" description="Basic and acidic residues" evidence="5">
    <location>
        <begin position="1702"/>
        <end position="1711"/>
    </location>
</feature>
<feature type="region of interest" description="Disordered" evidence="5">
    <location>
        <begin position="903"/>
        <end position="1016"/>
    </location>
</feature>
<feature type="region of interest" description="Disordered" evidence="5">
    <location>
        <begin position="798"/>
        <end position="828"/>
    </location>
</feature>
<dbReference type="PANTHER" id="PTHR23030">
    <property type="entry name" value="PCD6 INTERACTING PROTEIN-RELATED"/>
    <property type="match status" value="1"/>
</dbReference>
<dbReference type="PRINTS" id="PR00700">
    <property type="entry name" value="PRTYPHPHTASE"/>
</dbReference>
<dbReference type="InterPro" id="IPR000242">
    <property type="entry name" value="PTP_cat"/>
</dbReference>
<evidence type="ECO:0000313" key="9">
    <source>
        <dbReference type="EMBL" id="CAB3366076.1"/>
    </source>
</evidence>
<dbReference type="PANTHER" id="PTHR23030:SF30">
    <property type="entry name" value="TYROSINE-PROTEIN PHOSPHATASE NON-RECEPTOR TYPE 23"/>
    <property type="match status" value="1"/>
</dbReference>
<evidence type="ECO:0000256" key="4">
    <source>
        <dbReference type="ARBA" id="ARBA00022753"/>
    </source>
</evidence>
<reference evidence="9 10" key="1">
    <citation type="submission" date="2020-04" db="EMBL/GenBank/DDBJ databases">
        <authorList>
            <person name="Alioto T."/>
            <person name="Alioto T."/>
            <person name="Gomez Garrido J."/>
        </authorList>
    </citation>
    <scope>NUCLEOTIDE SEQUENCE [LARGE SCALE GENOMIC DNA]</scope>
</reference>
<dbReference type="InterPro" id="IPR025304">
    <property type="entry name" value="ALIX_V_dom"/>
</dbReference>
<dbReference type="EMBL" id="CADEPI010000023">
    <property type="protein sequence ID" value="CAB3366076.1"/>
    <property type="molecule type" value="Genomic_DNA"/>
</dbReference>
<dbReference type="Pfam" id="PF03097">
    <property type="entry name" value="BRO1"/>
    <property type="match status" value="1"/>
</dbReference>
<dbReference type="Gene3D" id="1.25.40.280">
    <property type="entry name" value="alix/aip1 like domains"/>
    <property type="match status" value="1"/>
</dbReference>
<dbReference type="InterPro" id="IPR029021">
    <property type="entry name" value="Prot-tyrosine_phosphatase-like"/>
</dbReference>
<dbReference type="SMART" id="SM00404">
    <property type="entry name" value="PTPc_motif"/>
    <property type="match status" value="1"/>
</dbReference>
<accession>A0A8S1C9Q5</accession>
<sequence length="1737" mass="190975">MEAVPRLPMLSFELKQSPENTEFGHKLRGYIRDYYHEDPESYSKEIHEIEGLRATAIRVSKDVEGCALLKKYYCQLHFLLSRFPMQEEGAASVTYFWIDIYTNIVYSTTSIRHEMASILYNIGALHSQLGSFDGRTTADGMKMSCTHFQCAAWCFQQLKETLGRPKGSDMSPDLMQFLNYICLAQAQECILEKSMMDSRKSLIIAKVGAHVVEYYNLALCILNQNSSEAGSILDTVGSKQHKNWSKYINFKIAYHNCVALLYQGQAMEEQQKMGERLAFYQAACEKLTEAAKLAKGLELTEVIGDALQFTQDVVEGKRKAAFNDNEYIYHEKVPDKDSLPPLKGASLVKGIPFNVNDADVSGPDVFARLVPLRAHEASSMYSEEKAKLLRKVGTQVEEKDTELNAFMSSLHLDALNVGSDGDQLPGELIEACAALSAQPEAVRELVSAMDKLAETYHEVEAMLQETDQILKDELEKEKTWKETFGIDRPPSIAATELTREANKYRKAHSVAGESNQTLHKAMSLHVANLRTLCKPLEEIAIELPQTVGAGAETVEEQETIKEVTHLVAKVREMSTQRTMLTTQLRESVLKDDITGQLVTSASEGGHLDVVFDKEISKHQALVSIIEQNLSAQANILRALTDAYARYAPSRKAASNASRKRQGTIAALLASFNAREDLLAKANKGLEFYCRLETSVSKLLTRVRSVCKVQEEERQQQQRANVPMQHATTDIGTTVGNPKLKDYLQAMKQGGQISTPLNNMQSALPSVGAVPPSTNPYYPHNYNPGVASTPLPTHTPPPVANAAPAENLQWPPSVRPNQEGPKFGGQQQNLPYMHQNQLSHGVLPKVNNDAQPFSTSNTAPTYSYPAPANHSYAVTPAYPPAGSSSRFCPKRDPLARYPPQQYVYQPKPQQYPTNNHQQYGTKPLNNYPQQYYQPGYNNPAAVSTPQHATYPAPTPSPQPSAYPAPVSTPQPASYPTPVSTPQPAHPPNGYPAANPQIPQSSPVPLPQQSPLPHGAAQAYPGQVSTLQQAQGYPSQSAPTTYSASVTTPQATQAYGQNPYMYTYPFNQTASAFNDSRGYQGHHQYSGNVVYNTSPAPNNASQYTSAGKSNMHQTNTSETAVGGQTFANQYSAGNNTAQGSQLSYYNAPYYGYHQNVHGTPPPAAIPNYQGSPGPQVPSQARMPDAMTQTTYSSSPKKESVLTDSSSNVDLLAGLDFNVTTPPLIPEAKVVLSTPTVDPVANKVPAAQPEPVESKAAAPKPPVSESQPVEPPKASSPAIMPIQPVVKEAVPSKDPYAEPDALAQFTQEVERLEKLVEGLNNKTLNGPTPLDLKWKELQELQEKDAHKRIISVARCYPMKNRFPDILPFDHTRVELPSTKDDYINASFIRGISPRSCEYILTQAPLPSTYVDFWTMIWEQQVELVICLLSDAELNGEIYWPTQRGEELSMGKLRLSLNSMNTKPSWTERLISITHTETKMSRVLVHLQFSVWPGSSFPDSPSTFLSFVAEGLSQHAQQRSAKRPVVVHCHSGVGRSGLFCLLSAAMAEVRCGAGLPELLTVAANMSHQRRGPLRDRQHLLFAYQAVLYHCQDLLMKRGILTSRSTFDAPLAPKTHVRHPSEDFLLGAGSLSQLQSGIEKMGLGAANIEWNVTQPEKSATPPPPAEESKSAEPPAAQPVSSLSELTSLVPDLSTLTPNKSNTKKGRICKEDFEKKRGSLTGSISPQGNDDPLSKLDPLWSLK</sequence>
<gene>
    <name evidence="9" type="ORF">CLODIP_2_CD16247</name>
</gene>
<dbReference type="SMART" id="SM01041">
    <property type="entry name" value="BRO1"/>
    <property type="match status" value="1"/>
</dbReference>
<keyword evidence="3" id="KW-0963">Cytoplasm</keyword>
<dbReference type="GO" id="GO:0032456">
    <property type="term" value="P:endocytic recycling"/>
    <property type="evidence" value="ECO:0007669"/>
    <property type="project" value="TreeGrafter"/>
</dbReference>
<feature type="domain" description="BRO1" evidence="8">
    <location>
        <begin position="8"/>
        <end position="403"/>
    </location>
</feature>
<feature type="compositionally biased region" description="Low complexity" evidence="5">
    <location>
        <begin position="922"/>
        <end position="938"/>
    </location>
</feature>
<feature type="region of interest" description="Disordered" evidence="5">
    <location>
        <begin position="1239"/>
        <end position="1277"/>
    </location>
</feature>
<dbReference type="Gene3D" id="1.20.140.50">
    <property type="entry name" value="alix/aip1 like domains"/>
    <property type="match status" value="1"/>
</dbReference>
<evidence type="ECO:0000259" key="8">
    <source>
        <dbReference type="PROSITE" id="PS51180"/>
    </source>
</evidence>
<dbReference type="CDD" id="cd09234">
    <property type="entry name" value="V_HD-PTP_like"/>
    <property type="match status" value="1"/>
</dbReference>
<dbReference type="PROSITE" id="PS00383">
    <property type="entry name" value="TYR_PHOSPHATASE_1"/>
    <property type="match status" value="1"/>
</dbReference>
<dbReference type="InterPro" id="IPR000387">
    <property type="entry name" value="Tyr_Pase_dom"/>
</dbReference>
<evidence type="ECO:0000259" key="7">
    <source>
        <dbReference type="PROSITE" id="PS50056"/>
    </source>
</evidence>
<proteinExistence type="predicted"/>
<organism evidence="9 10">
    <name type="scientific">Cloeon dipterum</name>
    <dbReference type="NCBI Taxonomy" id="197152"/>
    <lineage>
        <taxon>Eukaryota</taxon>
        <taxon>Metazoa</taxon>
        <taxon>Ecdysozoa</taxon>
        <taxon>Arthropoda</taxon>
        <taxon>Hexapoda</taxon>
        <taxon>Insecta</taxon>
        <taxon>Pterygota</taxon>
        <taxon>Palaeoptera</taxon>
        <taxon>Ephemeroptera</taxon>
        <taxon>Pisciforma</taxon>
        <taxon>Baetidae</taxon>
        <taxon>Cloeon</taxon>
    </lineage>
</organism>
<dbReference type="Gene3D" id="3.90.190.10">
    <property type="entry name" value="Protein tyrosine phosphatase superfamily"/>
    <property type="match status" value="1"/>
</dbReference>
<feature type="compositionally biased region" description="Polar residues" evidence="5">
    <location>
        <begin position="1166"/>
        <end position="1176"/>
    </location>
</feature>
<evidence type="ECO:0000256" key="3">
    <source>
        <dbReference type="ARBA" id="ARBA00022490"/>
    </source>
</evidence>
<dbReference type="GO" id="GO:0005768">
    <property type="term" value="C:endosome"/>
    <property type="evidence" value="ECO:0007669"/>
    <property type="project" value="UniProtKB-SubCell"/>
</dbReference>
<protein>
    <recommendedName>
        <fullName evidence="11">Tyrosine-protein phosphatase non-receptor type 23</fullName>
    </recommendedName>
</protein>
<name>A0A8S1C9Q5_9INSE</name>